<name>A0A3G1T1H1_GALME</name>
<keyword evidence="9" id="KW-0472">Membrane</keyword>
<evidence type="ECO:0000256" key="11">
    <source>
        <dbReference type="ARBA" id="ARBA00033369"/>
    </source>
</evidence>
<keyword evidence="5" id="KW-0999">Mitochondrion inner membrane</keyword>
<dbReference type="HAMAP" id="MF_01416">
    <property type="entry name" value="ATP_synth_delta_bact"/>
    <property type="match status" value="1"/>
</dbReference>
<evidence type="ECO:0000256" key="7">
    <source>
        <dbReference type="ARBA" id="ARBA00023065"/>
    </source>
</evidence>
<comment type="subcellular location">
    <subcellularLocation>
        <location evidence="1">Mitochondrion inner membrane</location>
    </subcellularLocation>
</comment>
<organism evidence="13">
    <name type="scientific">Galleria mellonella</name>
    <name type="common">Greater wax moth</name>
    <dbReference type="NCBI Taxonomy" id="7137"/>
    <lineage>
        <taxon>Eukaryota</taxon>
        <taxon>Metazoa</taxon>
        <taxon>Ecdysozoa</taxon>
        <taxon>Arthropoda</taxon>
        <taxon>Hexapoda</taxon>
        <taxon>Insecta</taxon>
        <taxon>Pterygota</taxon>
        <taxon>Neoptera</taxon>
        <taxon>Endopterygota</taxon>
        <taxon>Lepidoptera</taxon>
        <taxon>Glossata</taxon>
        <taxon>Ditrysia</taxon>
        <taxon>Pyraloidea</taxon>
        <taxon>Pyralidae</taxon>
        <taxon>Galleriinae</taxon>
        <taxon>Galleria</taxon>
    </lineage>
</organism>
<dbReference type="GO" id="GO:0046933">
    <property type="term" value="F:proton-transporting ATP synthase activity, rotational mechanism"/>
    <property type="evidence" value="ECO:0007669"/>
    <property type="project" value="InterPro"/>
</dbReference>
<dbReference type="GO" id="GO:0005743">
    <property type="term" value="C:mitochondrial inner membrane"/>
    <property type="evidence" value="ECO:0007669"/>
    <property type="project" value="UniProtKB-SubCell"/>
</dbReference>
<evidence type="ECO:0000256" key="9">
    <source>
        <dbReference type="ARBA" id="ARBA00023136"/>
    </source>
</evidence>
<sequence>MSIFKTNMMIRSLSTSATAAQLVKPPVQVFGLEGRYASALYSAASKSKTLDAVEKELSQFQQNIKSDAKLKEFIINPTLKRNLKADALKAVATKTNLSPTTSNLLGLLAENGRLDKLESVINAFKIMMAAHRGEVTCEVVTAKPLDQAQRQNLEAALKKFLKGNETLQLTAKVDPALIGGMVVSIDDKYVDMSVASKVKKYTELISATV</sequence>
<evidence type="ECO:0000256" key="6">
    <source>
        <dbReference type="ARBA" id="ARBA00022946"/>
    </source>
</evidence>
<accession>A0A3G1T1H1</accession>
<protein>
    <recommendedName>
        <fullName evidence="11">Oligomycin sensitivity conferral protein</fullName>
    </recommendedName>
</protein>
<feature type="coiled-coil region" evidence="12">
    <location>
        <begin position="43"/>
        <end position="70"/>
    </location>
</feature>
<evidence type="ECO:0000256" key="2">
    <source>
        <dbReference type="ARBA" id="ARBA00007046"/>
    </source>
</evidence>
<evidence type="ECO:0000256" key="8">
    <source>
        <dbReference type="ARBA" id="ARBA00023128"/>
    </source>
</evidence>
<comment type="similarity">
    <text evidence="2">Belongs to the ATPase delta chain family.</text>
</comment>
<keyword evidence="8" id="KW-0496">Mitochondrion</keyword>
<dbReference type="EMBL" id="MG992387">
    <property type="protein sequence ID" value="AXY94825.1"/>
    <property type="molecule type" value="mRNA"/>
</dbReference>
<evidence type="ECO:0000256" key="1">
    <source>
        <dbReference type="ARBA" id="ARBA00004273"/>
    </source>
</evidence>
<evidence type="ECO:0000256" key="10">
    <source>
        <dbReference type="ARBA" id="ARBA00023310"/>
    </source>
</evidence>
<keyword evidence="7" id="KW-0406">Ion transport</keyword>
<dbReference type="PANTHER" id="PTHR11910">
    <property type="entry name" value="ATP SYNTHASE DELTA CHAIN"/>
    <property type="match status" value="1"/>
</dbReference>
<keyword evidence="3" id="KW-0813">Transport</keyword>
<dbReference type="FunFam" id="1.10.520.20:FF:000002">
    <property type="entry name" value="ATP synthase subunit O, mitochondrial"/>
    <property type="match status" value="1"/>
</dbReference>
<dbReference type="SUPFAM" id="SSF47928">
    <property type="entry name" value="N-terminal domain of the delta subunit of the F1F0-ATP synthase"/>
    <property type="match status" value="1"/>
</dbReference>
<dbReference type="Pfam" id="PF00213">
    <property type="entry name" value="OSCP"/>
    <property type="match status" value="1"/>
</dbReference>
<evidence type="ECO:0000256" key="3">
    <source>
        <dbReference type="ARBA" id="ARBA00022448"/>
    </source>
</evidence>
<evidence type="ECO:0000256" key="12">
    <source>
        <dbReference type="SAM" id="Coils"/>
    </source>
</evidence>
<proteinExistence type="evidence at transcript level"/>
<dbReference type="InterPro" id="IPR000711">
    <property type="entry name" value="ATPase_OSCP/dsu"/>
</dbReference>
<gene>
    <name evidence="13" type="primary">ATP5O</name>
</gene>
<evidence type="ECO:0000256" key="4">
    <source>
        <dbReference type="ARBA" id="ARBA00022781"/>
    </source>
</evidence>
<evidence type="ECO:0000313" key="13">
    <source>
        <dbReference type="EMBL" id="AXY94825.1"/>
    </source>
</evidence>
<dbReference type="PRINTS" id="PR00125">
    <property type="entry name" value="ATPASEDELTA"/>
</dbReference>
<evidence type="ECO:0000256" key="5">
    <source>
        <dbReference type="ARBA" id="ARBA00022792"/>
    </source>
</evidence>
<dbReference type="NCBIfam" id="TIGR01145">
    <property type="entry name" value="ATP_synt_delta"/>
    <property type="match status" value="1"/>
</dbReference>
<keyword evidence="4" id="KW-0375">Hydrogen ion transport</keyword>
<keyword evidence="12" id="KW-0175">Coiled coil</keyword>
<keyword evidence="10" id="KW-0066">ATP synthesis</keyword>
<reference evidence="13" key="1">
    <citation type="journal article" date="2018" name="Insect Biochem. Mol. Biol.">
        <title>The expansion of genes encoding soluble silk components in the greater wax moth, Galleria mellonella.</title>
        <authorList>
            <person name="Kludkiewicz B."/>
            <person name="Kucerova L."/>
            <person name="Konikova T."/>
            <person name="Strnad H."/>
            <person name="Hradilova M."/>
            <person name="Zaloudikova A."/>
            <person name="Sehadova H."/>
            <person name="Konik P."/>
            <person name="Sehnal F."/>
            <person name="Zurovec M."/>
        </authorList>
    </citation>
    <scope>NUCLEOTIDE SEQUENCE</scope>
    <source>
        <tissue evidence="13">Larval silk glands</tissue>
    </source>
</reference>
<keyword evidence="6" id="KW-0809">Transit peptide</keyword>
<dbReference type="Gene3D" id="1.10.520.20">
    <property type="entry name" value="N-terminal domain of the delta subunit of the F1F0-ATP synthase"/>
    <property type="match status" value="1"/>
</dbReference>
<dbReference type="AlphaFoldDB" id="A0A3G1T1H1"/>
<dbReference type="InterPro" id="IPR026015">
    <property type="entry name" value="ATP_synth_OSCP/delta_N_sf"/>
</dbReference>